<feature type="transmembrane region" description="Helical" evidence="8">
    <location>
        <begin position="186"/>
        <end position="211"/>
    </location>
</feature>
<dbReference type="InterPro" id="IPR014269">
    <property type="entry name" value="SecY2"/>
</dbReference>
<protein>
    <recommendedName>
        <fullName evidence="8 9">Accessory Sec system protein translocase subunit SecY2</fullName>
    </recommendedName>
</protein>
<dbReference type="SUPFAM" id="SSF103491">
    <property type="entry name" value="Preprotein translocase SecY subunit"/>
    <property type="match status" value="1"/>
</dbReference>
<comment type="subunit">
    <text evidence="8">Component of the accessory SecA2/SecY2 protein translocase complex required to export cell wall proteins. May form heterotrimers with SecE and SecG subunits.</text>
</comment>
<keyword evidence="6 8" id="KW-0811">Translocation</keyword>
<comment type="subcellular location">
    <subcellularLocation>
        <location evidence="8">Cell membrane</location>
        <topology evidence="8">Multi-pass membrane protein</topology>
    </subcellularLocation>
</comment>
<evidence type="ECO:0000256" key="3">
    <source>
        <dbReference type="ARBA" id="ARBA00022692"/>
    </source>
</evidence>
<sequence length="407" mass="46805">MKNNRITKIINQYEYKIFYKRIAFTILILLIYILGSKITIVDENAMRQHDSAFYKLAVSNMGGDIHQLNVFSLGLGPWLTAMIIISLITYKNMEKAMHQTRAEKHYKEKFLTLGLSIIQGYFVINQFVRHTDAERFTELLLLLILVTGAMLMMWLADQNMRYGIAGPMPIVLLSVIKSMFTQSLPIVSIEILMLVVMVILIIVALFILLLTELIEYRIHYRDIIEMPTPGQPTYLAWKINPGGSISIMISLSVFLLLTSTINLIFNMVTGKTPHLQWLSFGHYMGVTIYLILQTVLGYLLSRLIVNTKQNTKDFLKNGNYFIGIRPGADTGNYLNHLAKRLCWFGTTIVTAIIGVPLYISLLVPDLSEYIYFAVQLMIMVYLAMNITETMRTYLYFDKYGAFLNQYW</sequence>
<evidence type="ECO:0000256" key="4">
    <source>
        <dbReference type="ARBA" id="ARBA00022927"/>
    </source>
</evidence>
<evidence type="ECO:0000313" key="15">
    <source>
        <dbReference type="Proteomes" id="UP000600220"/>
    </source>
</evidence>
<keyword evidence="2 8" id="KW-1003">Cell membrane</keyword>
<dbReference type="Proteomes" id="UP000246800">
    <property type="component" value="Unassembled WGS sequence"/>
</dbReference>
<evidence type="ECO:0000256" key="1">
    <source>
        <dbReference type="ARBA" id="ARBA00022448"/>
    </source>
</evidence>
<dbReference type="GO" id="GO:0065002">
    <property type="term" value="P:intracellular protein transmembrane transport"/>
    <property type="evidence" value="ECO:0007669"/>
    <property type="project" value="UniProtKB-UniRule"/>
</dbReference>
<evidence type="ECO:0000256" key="2">
    <source>
        <dbReference type="ARBA" id="ARBA00022475"/>
    </source>
</evidence>
<keyword evidence="5 8" id="KW-1133">Transmembrane helix</keyword>
<keyword evidence="15" id="KW-1185">Reference proteome</keyword>
<evidence type="ECO:0000256" key="9">
    <source>
        <dbReference type="NCBIfam" id="TIGR02920"/>
    </source>
</evidence>
<feature type="transmembrane region" description="Helical" evidence="8">
    <location>
        <begin position="162"/>
        <end position="180"/>
    </location>
</feature>
<name>A0A2P5JG43_STAPS</name>
<dbReference type="InterPro" id="IPR023201">
    <property type="entry name" value="SecY_dom_sf"/>
</dbReference>
<dbReference type="PIRSF" id="PIRSF004557">
    <property type="entry name" value="SecY"/>
    <property type="match status" value="1"/>
</dbReference>
<feature type="transmembrane region" description="Helical" evidence="8">
    <location>
        <begin position="280"/>
        <end position="300"/>
    </location>
</feature>
<reference evidence="12" key="2">
    <citation type="journal article" date="2018" name="Vet. Microbiol.">
        <title>Methicillin-resistant staphylococci amongst veterinary personnel, personnel-owned pets, patients and the hospital environment of two small animal veterinary hospitals.</title>
        <authorList>
            <person name="Worthing K.A."/>
            <person name="Brown J."/>
            <person name="Gerber L."/>
            <person name="Abraham S."/>
            <person name="Trott D."/>
            <person name="Norris J.M."/>
        </authorList>
    </citation>
    <scope>NUCLEOTIDE SEQUENCE</scope>
    <source>
        <strain evidence="12">ST496-2</strain>
    </source>
</reference>
<reference evidence="14" key="3">
    <citation type="journal article" date="2018" name="Vet. Microbiol.">
        <title>Molecular epidemiology of methicillin-resistant staphylococci amongst veterinary personnel, personnel-owned pets, patients and the hospital environment of two companion animal veterinary hospitals.</title>
        <authorList>
            <person name="Worthing K.A."/>
            <person name="Brown J."/>
            <person name="Gerber L."/>
            <person name="Abraham S."/>
            <person name="Trott D."/>
            <person name="Norris J.M."/>
        </authorList>
    </citation>
    <scope>NUCLEOTIDE SEQUENCE [LARGE SCALE GENOMIC DNA]</scope>
    <source>
        <strain evidence="14">ST496-2</strain>
    </source>
</reference>
<dbReference type="InterPro" id="IPR002208">
    <property type="entry name" value="SecY/SEC61-alpha"/>
</dbReference>
<evidence type="ECO:0000256" key="8">
    <source>
        <dbReference type="HAMAP-Rule" id="MF_01466"/>
    </source>
</evidence>
<dbReference type="GO" id="GO:0005886">
    <property type="term" value="C:plasma membrane"/>
    <property type="evidence" value="ECO:0007669"/>
    <property type="project" value="UniProtKB-SubCell"/>
</dbReference>
<dbReference type="EMBL" id="QQPC01000008">
    <property type="protein sequence ID" value="REA84040.1"/>
    <property type="molecule type" value="Genomic_DNA"/>
</dbReference>
<gene>
    <name evidence="8" type="primary">secY2</name>
    <name evidence="11" type="ORF">DD902_02835</name>
    <name evidence="12" type="ORF">DV961_01060</name>
    <name evidence="10" type="ORF">EGV54_12305</name>
</gene>
<evidence type="ECO:0000313" key="14">
    <source>
        <dbReference type="Proteomes" id="UP000256409"/>
    </source>
</evidence>
<proteinExistence type="inferred from homology"/>
<feature type="transmembrane region" description="Helical" evidence="8">
    <location>
        <begin position="369"/>
        <end position="386"/>
    </location>
</feature>
<dbReference type="GO" id="GO:0006605">
    <property type="term" value="P:protein targeting"/>
    <property type="evidence" value="ECO:0007669"/>
    <property type="project" value="UniProtKB-UniRule"/>
</dbReference>
<accession>A0A2P5JG43</accession>
<dbReference type="AlphaFoldDB" id="A0A2P5JG43"/>
<comment type="function">
    <text evidence="8">Part of the accessory SecA2/SecY2 system specifically required for export of possible cell wall proteins. The central subunit of a protein translocation channel.</text>
</comment>
<dbReference type="NCBIfam" id="TIGR02920">
    <property type="entry name" value="acc_sec_Y2"/>
    <property type="match status" value="1"/>
</dbReference>
<evidence type="ECO:0000313" key="11">
    <source>
        <dbReference type="EMBL" id="PWZ76353.1"/>
    </source>
</evidence>
<keyword evidence="3 8" id="KW-0812">Transmembrane</keyword>
<evidence type="ECO:0000313" key="13">
    <source>
        <dbReference type="Proteomes" id="UP000246800"/>
    </source>
</evidence>
<dbReference type="PRINTS" id="PR00303">
    <property type="entry name" value="SECYTRNLCASE"/>
</dbReference>
<dbReference type="EMBL" id="QEIT01000013">
    <property type="protein sequence ID" value="PWZ76353.1"/>
    <property type="molecule type" value="Genomic_DNA"/>
</dbReference>
<keyword evidence="7 8" id="KW-0472">Membrane</keyword>
<dbReference type="NCBIfam" id="NF009082">
    <property type="entry name" value="PRK12417.1"/>
    <property type="match status" value="1"/>
</dbReference>
<dbReference type="HAMAP" id="MF_01466">
    <property type="entry name" value="SecY2"/>
    <property type="match status" value="1"/>
</dbReference>
<dbReference type="OrthoDB" id="2055747at2"/>
<keyword evidence="1 8" id="KW-0813">Transport</keyword>
<evidence type="ECO:0000313" key="10">
    <source>
        <dbReference type="EMBL" id="EGQ4385832.1"/>
    </source>
</evidence>
<feature type="transmembrane region" description="Helical" evidence="8">
    <location>
        <begin position="70"/>
        <end position="90"/>
    </location>
</feature>
<dbReference type="EMBL" id="AAXKXX010000026">
    <property type="protein sequence ID" value="EGQ4385832.1"/>
    <property type="molecule type" value="Genomic_DNA"/>
</dbReference>
<keyword evidence="4 8" id="KW-0653">Protein transport</keyword>
<reference evidence="10 15" key="4">
    <citation type="submission" date="2018-11" db="EMBL/GenBank/DDBJ databases">
        <authorList>
            <consortium name="Veterinary Laboratory Investigation and Response Network"/>
        </authorList>
    </citation>
    <scope>NUCLEOTIDE SEQUENCE [LARGE SCALE GENOMIC DNA]</scope>
    <source>
        <strain evidence="10 15">SPSE-18-VL-LA-PA-Ryan-0021</strain>
    </source>
</reference>
<feature type="transmembrane region" description="Helical" evidence="8">
    <location>
        <begin position="110"/>
        <end position="127"/>
    </location>
</feature>
<evidence type="ECO:0000256" key="7">
    <source>
        <dbReference type="ARBA" id="ARBA00023136"/>
    </source>
</evidence>
<feature type="transmembrane region" description="Helical" evidence="8">
    <location>
        <begin position="21"/>
        <end position="40"/>
    </location>
</feature>
<dbReference type="Gene3D" id="1.10.3370.10">
    <property type="entry name" value="SecY subunit domain"/>
    <property type="match status" value="1"/>
</dbReference>
<organism evidence="11 13">
    <name type="scientific">Staphylococcus pseudintermedius</name>
    <dbReference type="NCBI Taxonomy" id="283734"/>
    <lineage>
        <taxon>Bacteria</taxon>
        <taxon>Bacillati</taxon>
        <taxon>Bacillota</taxon>
        <taxon>Bacilli</taxon>
        <taxon>Bacillales</taxon>
        <taxon>Staphylococcaceae</taxon>
        <taxon>Staphylococcus</taxon>
        <taxon>Staphylococcus intermedius group</taxon>
    </lineage>
</organism>
<dbReference type="Pfam" id="PF00344">
    <property type="entry name" value="SecY"/>
    <property type="match status" value="1"/>
</dbReference>
<dbReference type="Proteomes" id="UP000256409">
    <property type="component" value="Unassembled WGS sequence"/>
</dbReference>
<feature type="transmembrane region" description="Helical" evidence="8">
    <location>
        <begin position="341"/>
        <end position="363"/>
    </location>
</feature>
<dbReference type="Proteomes" id="UP000600220">
    <property type="component" value="Unassembled WGS sequence"/>
</dbReference>
<evidence type="ECO:0000256" key="6">
    <source>
        <dbReference type="ARBA" id="ARBA00023010"/>
    </source>
</evidence>
<reference evidence="11 13" key="1">
    <citation type="journal article" date="2018" name="Vet. Microbiol.">
        <title>Clonal diversity and geographic distribution of methicillin-resistant Staphylococcus pseudintermedius from Australian animals: Discovery of novel sequence types.</title>
        <authorList>
            <person name="Worthing K.A."/>
            <person name="Abraham S."/>
            <person name="Coombs G.W."/>
            <person name="Pang S."/>
            <person name="Saputra S."/>
            <person name="Jordan D."/>
            <person name="Trott D.J."/>
            <person name="Norris J.M."/>
        </authorList>
    </citation>
    <scope>NUCLEOTIDE SEQUENCE [LARGE SCALE GENOMIC DNA]</scope>
    <source>
        <strain evidence="11 13">ST525 1</strain>
    </source>
</reference>
<comment type="similarity">
    <text evidence="8">Belongs to the SecY/SEC61-alpha family. SecY2 subfamily.</text>
</comment>
<feature type="transmembrane region" description="Helical" evidence="8">
    <location>
        <begin position="245"/>
        <end position="268"/>
    </location>
</feature>
<comment type="caution">
    <text evidence="11">The sequence shown here is derived from an EMBL/GenBank/DDBJ whole genome shotgun (WGS) entry which is preliminary data.</text>
</comment>
<evidence type="ECO:0000313" key="12">
    <source>
        <dbReference type="EMBL" id="REA84040.1"/>
    </source>
</evidence>
<feature type="transmembrane region" description="Helical" evidence="8">
    <location>
        <begin position="139"/>
        <end position="155"/>
    </location>
</feature>
<evidence type="ECO:0000256" key="5">
    <source>
        <dbReference type="ARBA" id="ARBA00022989"/>
    </source>
</evidence>